<protein>
    <submittedName>
        <fullName evidence="1">Uncharacterized protein</fullName>
    </submittedName>
</protein>
<accession>A0AAD1XML6</accession>
<dbReference type="EMBL" id="CAMPGE010017149">
    <property type="protein sequence ID" value="CAI2375656.1"/>
    <property type="molecule type" value="Genomic_DNA"/>
</dbReference>
<organism evidence="1 2">
    <name type="scientific">Euplotes crassus</name>
    <dbReference type="NCBI Taxonomy" id="5936"/>
    <lineage>
        <taxon>Eukaryota</taxon>
        <taxon>Sar</taxon>
        <taxon>Alveolata</taxon>
        <taxon>Ciliophora</taxon>
        <taxon>Intramacronucleata</taxon>
        <taxon>Spirotrichea</taxon>
        <taxon>Hypotrichia</taxon>
        <taxon>Euplotida</taxon>
        <taxon>Euplotidae</taxon>
        <taxon>Moneuplotes</taxon>
    </lineage>
</organism>
<dbReference type="Proteomes" id="UP001295684">
    <property type="component" value="Unassembled WGS sequence"/>
</dbReference>
<comment type="caution">
    <text evidence="1">The sequence shown here is derived from an EMBL/GenBank/DDBJ whole genome shotgun (WGS) entry which is preliminary data.</text>
</comment>
<sequence>MNICDYSTTQKATRKTKHIIQNSKMISQRIFHAHRGSLESKIKKLKKMQLKTGFYIPNKFNPGIKLKVFNPLRIHKSTSEPRIEDESLSPAMTVNKSIKIALKQKYLLFQAPGSKKAKITFESPFPKRSYNINQKVFSSTRRRGFEGFSAEPCNRSKRIRMFKNINAKSTYIHQDKSGQKPIKMKKQVLVKNKNFFTRLSMRRKLST</sequence>
<name>A0AAD1XML6_EUPCR</name>
<evidence type="ECO:0000313" key="1">
    <source>
        <dbReference type="EMBL" id="CAI2375656.1"/>
    </source>
</evidence>
<proteinExistence type="predicted"/>
<gene>
    <name evidence="1" type="ORF">ECRASSUSDP1_LOCUS17019</name>
</gene>
<evidence type="ECO:0000313" key="2">
    <source>
        <dbReference type="Proteomes" id="UP001295684"/>
    </source>
</evidence>
<dbReference type="AlphaFoldDB" id="A0AAD1XML6"/>
<keyword evidence="2" id="KW-1185">Reference proteome</keyword>
<reference evidence="1" key="1">
    <citation type="submission" date="2023-07" db="EMBL/GenBank/DDBJ databases">
        <authorList>
            <consortium name="AG Swart"/>
            <person name="Singh M."/>
            <person name="Singh A."/>
            <person name="Seah K."/>
            <person name="Emmerich C."/>
        </authorList>
    </citation>
    <scope>NUCLEOTIDE SEQUENCE</scope>
    <source>
        <strain evidence="1">DP1</strain>
    </source>
</reference>